<keyword evidence="1" id="KW-0808">Transferase</keyword>
<accession>A0A7R8CAH3</accession>
<gene>
    <name evidence="1" type="ORF">LSAA_1514</name>
</gene>
<keyword evidence="2" id="KW-1185">Reference proteome</keyword>
<dbReference type="GO" id="GO:0032259">
    <property type="term" value="P:methylation"/>
    <property type="evidence" value="ECO:0007669"/>
    <property type="project" value="UniProtKB-KW"/>
</dbReference>
<evidence type="ECO:0000313" key="1">
    <source>
        <dbReference type="EMBL" id="CAF2751270.1"/>
    </source>
</evidence>
<dbReference type="InterPro" id="IPR046341">
    <property type="entry name" value="SET_dom_sf"/>
</dbReference>
<dbReference type="AlphaFoldDB" id="A0A7R8CAH3"/>
<dbReference type="Gene3D" id="2.170.270.10">
    <property type="entry name" value="SET domain"/>
    <property type="match status" value="1"/>
</dbReference>
<reference evidence="1" key="1">
    <citation type="submission" date="2021-02" db="EMBL/GenBank/DDBJ databases">
        <authorList>
            <person name="Bekaert M."/>
        </authorList>
    </citation>
    <scope>NUCLEOTIDE SEQUENCE</scope>
    <source>
        <strain evidence="1">IoA-00</strain>
    </source>
</reference>
<dbReference type="EMBL" id="HG994580">
    <property type="protein sequence ID" value="CAF2751270.1"/>
    <property type="molecule type" value="Genomic_DNA"/>
</dbReference>
<dbReference type="SUPFAM" id="SSF82199">
    <property type="entry name" value="SET domain"/>
    <property type="match status" value="1"/>
</dbReference>
<dbReference type="InterPro" id="IPR053010">
    <property type="entry name" value="SET_SmydA-8"/>
</dbReference>
<dbReference type="EC" id="2.1.1.357" evidence="1"/>
<protein>
    <submittedName>
        <fullName evidence="1">SMYD</fullName>
        <ecNumber evidence="1">2.1.1.354</ecNumber>
        <ecNumber evidence="1">2.1.1.357</ecNumber>
    </submittedName>
</protein>
<dbReference type="GO" id="GO:0140954">
    <property type="term" value="F:histone H3K36 dimethyltransferase activity"/>
    <property type="evidence" value="ECO:0007669"/>
    <property type="project" value="UniProtKB-EC"/>
</dbReference>
<dbReference type="Proteomes" id="UP000675881">
    <property type="component" value="Chromosome 1"/>
</dbReference>
<sequence length="253" mass="29668">MSINSVITIPILYTWKKEKKAKGEWEFLQKEVVNYIRNRLFMASDVGDEELHLLIGLFVIHSTPLEYDCIGNVHFSIDASNACISLKASHDIEKGQRMTVNFSPSVLGTLKRRKRLKSLYFFDCTCMRCRDPTEFGHICDEWSCSDCEFLLSNSDAERIIDSSEDELTEISMMKCCKRLKDYIEHYEGKILHTNHYLLLLAKRNYVLISRKEKISSLAKSKDPRESKLELPKKKELYEDFWWIIERLGIQDCF</sequence>
<name>A0A7R8CAH3_LEPSM</name>
<proteinExistence type="predicted"/>
<dbReference type="PANTHER" id="PTHR46455">
    <property type="entry name" value="SET AND MYND DOMAIN CONTAINING, ARTHROPOD-SPECIFIC, MEMBER 4, ISOFORM A"/>
    <property type="match status" value="1"/>
</dbReference>
<dbReference type="EC" id="2.1.1.354" evidence="1"/>
<dbReference type="GO" id="GO:0140999">
    <property type="term" value="F:histone H3K4 trimethyltransferase activity"/>
    <property type="evidence" value="ECO:0007669"/>
    <property type="project" value="UniProtKB-EC"/>
</dbReference>
<keyword evidence="1" id="KW-0489">Methyltransferase</keyword>
<organism evidence="1 2">
    <name type="scientific">Lepeophtheirus salmonis</name>
    <name type="common">Salmon louse</name>
    <name type="synonym">Caligus salmonis</name>
    <dbReference type="NCBI Taxonomy" id="72036"/>
    <lineage>
        <taxon>Eukaryota</taxon>
        <taxon>Metazoa</taxon>
        <taxon>Ecdysozoa</taxon>
        <taxon>Arthropoda</taxon>
        <taxon>Crustacea</taxon>
        <taxon>Multicrustacea</taxon>
        <taxon>Hexanauplia</taxon>
        <taxon>Copepoda</taxon>
        <taxon>Siphonostomatoida</taxon>
        <taxon>Caligidae</taxon>
        <taxon>Lepeophtheirus</taxon>
    </lineage>
</organism>
<evidence type="ECO:0000313" key="2">
    <source>
        <dbReference type="Proteomes" id="UP000675881"/>
    </source>
</evidence>
<dbReference type="OrthoDB" id="5945798at2759"/>
<dbReference type="PANTHER" id="PTHR46455:SF5">
    <property type="entry name" value="SET AND MYND DOMAIN CONTAINING, ARTHROPOD-SPECIFIC, MEMBER 4, ISOFORM A"/>
    <property type="match status" value="1"/>
</dbReference>